<comment type="caution">
    <text evidence="3">The sequence shown here is derived from an EMBL/GenBank/DDBJ whole genome shotgun (WGS) entry which is preliminary data.</text>
</comment>
<feature type="compositionally biased region" description="Basic and acidic residues" evidence="1">
    <location>
        <begin position="1"/>
        <end position="15"/>
    </location>
</feature>
<dbReference type="AlphaFoldDB" id="A0A0D0IUH0"/>
<dbReference type="OrthoDB" id="10015033at2"/>
<dbReference type="Proteomes" id="UP000032120">
    <property type="component" value="Unassembled WGS sequence"/>
</dbReference>
<feature type="transmembrane region" description="Helical" evidence="2">
    <location>
        <begin position="58"/>
        <end position="77"/>
    </location>
</feature>
<feature type="transmembrane region" description="Helical" evidence="2">
    <location>
        <begin position="27"/>
        <end position="46"/>
    </location>
</feature>
<organism evidence="3 4">
    <name type="scientific">Leucobacter komagatae</name>
    <dbReference type="NCBI Taxonomy" id="55969"/>
    <lineage>
        <taxon>Bacteria</taxon>
        <taxon>Bacillati</taxon>
        <taxon>Actinomycetota</taxon>
        <taxon>Actinomycetes</taxon>
        <taxon>Micrococcales</taxon>
        <taxon>Microbacteriaceae</taxon>
        <taxon>Leucobacter</taxon>
    </lineage>
</organism>
<keyword evidence="2" id="KW-1133">Transmembrane helix</keyword>
<keyword evidence="4" id="KW-1185">Reference proteome</keyword>
<protein>
    <submittedName>
        <fullName evidence="3">Uncharacterized protein</fullName>
    </submittedName>
</protein>
<feature type="region of interest" description="Disordered" evidence="1">
    <location>
        <begin position="1"/>
        <end position="23"/>
    </location>
</feature>
<gene>
    <name evidence="3" type="ORF">SD72_05235</name>
</gene>
<proteinExistence type="predicted"/>
<evidence type="ECO:0000256" key="1">
    <source>
        <dbReference type="SAM" id="MobiDB-lite"/>
    </source>
</evidence>
<keyword evidence="2" id="KW-0812">Transmembrane</keyword>
<accession>A0A0D0IUH0</accession>
<sequence length="120" mass="12664">MDRFDHRAQFERSDELPPLPEPRQPPVFGRAALTVALVAVALYMLAGAQGFPAPPASLVARQVVAIAGPLLGIALAVTSLVRRERKGPAVATLCIVVVAPLLFIGIVLLAWWGYGQGLGS</sequence>
<evidence type="ECO:0000313" key="3">
    <source>
        <dbReference type="EMBL" id="KIP53208.1"/>
    </source>
</evidence>
<evidence type="ECO:0000256" key="2">
    <source>
        <dbReference type="SAM" id="Phobius"/>
    </source>
</evidence>
<keyword evidence="2" id="KW-0472">Membrane</keyword>
<name>A0A0D0IUH0_9MICO</name>
<reference evidence="3 4" key="1">
    <citation type="submission" date="2015-01" db="EMBL/GenBank/DDBJ databases">
        <title>Draft genome sequence of Leucobacter komagatae strain VKM ST2845.</title>
        <authorList>
            <person name="Karlyshev A.V."/>
            <person name="Kudryashova E.B."/>
        </authorList>
    </citation>
    <scope>NUCLEOTIDE SEQUENCE [LARGE SCALE GENOMIC DNA]</scope>
    <source>
        <strain evidence="3 4">VKM ST2845</strain>
    </source>
</reference>
<evidence type="ECO:0000313" key="4">
    <source>
        <dbReference type="Proteomes" id="UP000032120"/>
    </source>
</evidence>
<dbReference type="EMBL" id="JXSQ01000004">
    <property type="protein sequence ID" value="KIP53208.1"/>
    <property type="molecule type" value="Genomic_DNA"/>
</dbReference>
<dbReference type="RefSeq" id="WP_042543368.1">
    <property type="nucleotide sequence ID" value="NZ_JXSQ01000004.1"/>
</dbReference>
<feature type="transmembrane region" description="Helical" evidence="2">
    <location>
        <begin position="89"/>
        <end position="114"/>
    </location>
</feature>